<feature type="compositionally biased region" description="Basic and acidic residues" evidence="1">
    <location>
        <begin position="49"/>
        <end position="67"/>
    </location>
</feature>
<gene>
    <name evidence="3" type="ORF">DCG58_06040</name>
</gene>
<reference evidence="3 4" key="1">
    <citation type="journal article" date="2018" name="Nat. Biotechnol.">
        <title>A standardized bacterial taxonomy based on genome phylogeny substantially revises the tree of life.</title>
        <authorList>
            <person name="Parks D.H."/>
            <person name="Chuvochina M."/>
            <person name="Waite D.W."/>
            <person name="Rinke C."/>
            <person name="Skarshewski A."/>
            <person name="Chaumeil P.A."/>
            <person name="Hugenholtz P."/>
        </authorList>
    </citation>
    <scope>NUCLEOTIDE SEQUENCE [LARGE SCALE GENOMIC DNA]</scope>
    <source>
        <strain evidence="3">UBA8733</strain>
    </source>
</reference>
<dbReference type="Proteomes" id="UP000259610">
    <property type="component" value="Unassembled WGS sequence"/>
</dbReference>
<dbReference type="PANTHER" id="PTHR34219">
    <property type="entry name" value="IRON-REGULATED INNER MEMBRANE PROTEIN-RELATED"/>
    <property type="match status" value="1"/>
</dbReference>
<feature type="compositionally biased region" description="Basic residues" evidence="1">
    <location>
        <begin position="520"/>
        <end position="529"/>
    </location>
</feature>
<feature type="transmembrane region" description="Helical" evidence="2">
    <location>
        <begin position="400"/>
        <end position="418"/>
    </location>
</feature>
<evidence type="ECO:0000256" key="1">
    <source>
        <dbReference type="SAM" id="MobiDB-lite"/>
    </source>
</evidence>
<evidence type="ECO:0000313" key="3">
    <source>
        <dbReference type="EMBL" id="HAE26701.1"/>
    </source>
</evidence>
<feature type="transmembrane region" description="Helical" evidence="2">
    <location>
        <begin position="193"/>
        <end position="222"/>
    </location>
</feature>
<feature type="transmembrane region" description="Helical" evidence="2">
    <location>
        <begin position="357"/>
        <end position="379"/>
    </location>
</feature>
<evidence type="ECO:0008006" key="5">
    <source>
        <dbReference type="Google" id="ProtNLM"/>
    </source>
</evidence>
<keyword evidence="2" id="KW-0472">Membrane</keyword>
<sequence length="542" mass="57597">APGGSEDTSRPMGQGRSDSGSGARRGGGGESLQRSASERSVGARTTNAEGERTAGRGGREFSERAADDSAATGRGGLQEGLAAEQAPPRQAEARGGRGGGGHGRGRGESLTLDATTGEVLNPRETAGGNFLYRFHYELHALPRNWARLIVGIATLAMFIAIISGIITHKKIFKDFFTFRPGKGQRSWLDSHNVVSVIALPFHLMITFSGLLLFSTTLLPIVASTMFDGNLRGGRGGGDAAEERQLSDFEDQAGEQDLAPLGPMIAKAEANWGQPVGRIEIRTPGKPGSIVELMPAHNDSITQPSYGGGLGAVTMAFSASSGEMLSDNREEPSTFVRGLDLGLGSLHRAVFAGPFLRWLFFLAGVLGTVMAGSGLVLWSVKRNQKRKGATGHFGEKIVDHLNVGAVSGLFVALAGYFWANRLLPVGIAERAGWEVNAFFLVWLAGFVHPFFRSMKSAWTEQLAAAGTLFVLIPVLNLVTTKAHLGNTLVSGNWIYAGFDITCLIMGIVLLQAARKVHLHSPKSKPKRKLRPASDSSASLVSAE</sequence>
<comment type="caution">
    <text evidence="3">The sequence shown here is derived from an EMBL/GenBank/DDBJ whole genome shotgun (WGS) entry which is preliminary data.</text>
</comment>
<dbReference type="Pfam" id="PF03929">
    <property type="entry name" value="PepSY_TM"/>
    <property type="match status" value="1"/>
</dbReference>
<accession>A0A3B9GW97</accession>
<protein>
    <recommendedName>
        <fullName evidence="5">PepSY domain-containing protein</fullName>
    </recommendedName>
</protein>
<feature type="transmembrane region" description="Helical" evidence="2">
    <location>
        <begin position="491"/>
        <end position="512"/>
    </location>
</feature>
<feature type="compositionally biased region" description="Low complexity" evidence="1">
    <location>
        <begin position="13"/>
        <end position="22"/>
    </location>
</feature>
<dbReference type="AlphaFoldDB" id="A0A3B9GW97"/>
<feature type="non-terminal residue" evidence="3">
    <location>
        <position position="1"/>
    </location>
</feature>
<feature type="transmembrane region" description="Helical" evidence="2">
    <location>
        <begin position="430"/>
        <end position="449"/>
    </location>
</feature>
<feature type="transmembrane region" description="Helical" evidence="2">
    <location>
        <begin position="461"/>
        <end position="479"/>
    </location>
</feature>
<feature type="compositionally biased region" description="Polar residues" evidence="1">
    <location>
        <begin position="532"/>
        <end position="542"/>
    </location>
</feature>
<feature type="region of interest" description="Disordered" evidence="1">
    <location>
        <begin position="520"/>
        <end position="542"/>
    </location>
</feature>
<feature type="region of interest" description="Disordered" evidence="1">
    <location>
        <begin position="1"/>
        <end position="121"/>
    </location>
</feature>
<organism evidence="3 4">
    <name type="scientific">Hyphomonas adhaerens</name>
    <dbReference type="NCBI Taxonomy" id="81029"/>
    <lineage>
        <taxon>Bacteria</taxon>
        <taxon>Pseudomonadati</taxon>
        <taxon>Pseudomonadota</taxon>
        <taxon>Alphaproteobacteria</taxon>
        <taxon>Hyphomonadales</taxon>
        <taxon>Hyphomonadaceae</taxon>
        <taxon>Hyphomonas</taxon>
    </lineage>
</organism>
<proteinExistence type="predicted"/>
<dbReference type="EMBL" id="DMAN01000131">
    <property type="protein sequence ID" value="HAE26701.1"/>
    <property type="molecule type" value="Genomic_DNA"/>
</dbReference>
<feature type="transmembrane region" description="Helical" evidence="2">
    <location>
        <begin position="145"/>
        <end position="166"/>
    </location>
</feature>
<name>A0A3B9GW97_9PROT</name>
<evidence type="ECO:0000256" key="2">
    <source>
        <dbReference type="SAM" id="Phobius"/>
    </source>
</evidence>
<keyword evidence="2" id="KW-0812">Transmembrane</keyword>
<evidence type="ECO:0000313" key="4">
    <source>
        <dbReference type="Proteomes" id="UP000259610"/>
    </source>
</evidence>
<dbReference type="PANTHER" id="PTHR34219:SF4">
    <property type="entry name" value="PEPSY DOMAIN-CONTAINING PROTEIN"/>
    <property type="match status" value="1"/>
</dbReference>
<dbReference type="InterPro" id="IPR005625">
    <property type="entry name" value="PepSY-ass_TM"/>
</dbReference>
<keyword evidence="2" id="KW-1133">Transmembrane helix</keyword>